<keyword evidence="3" id="KW-1185">Reference proteome</keyword>
<organism evidence="2 3">
    <name type="scientific">Evansella vedderi</name>
    <dbReference type="NCBI Taxonomy" id="38282"/>
    <lineage>
        <taxon>Bacteria</taxon>
        <taxon>Bacillati</taxon>
        <taxon>Bacillota</taxon>
        <taxon>Bacilli</taxon>
        <taxon>Bacillales</taxon>
        <taxon>Bacillaceae</taxon>
        <taxon>Evansella</taxon>
    </lineage>
</organism>
<name>A0ABT9ZRR6_9BACI</name>
<feature type="transmembrane region" description="Helical" evidence="1">
    <location>
        <begin position="33"/>
        <end position="52"/>
    </location>
</feature>
<sequence>MIALKDKNKKHLQSTMSFSQWVLKTIKKHKKRANIDVILGLSITTIILLVYLV</sequence>
<comment type="caution">
    <text evidence="2">The sequence shown here is derived from an EMBL/GenBank/DDBJ whole genome shotgun (WGS) entry which is preliminary data.</text>
</comment>
<dbReference type="Proteomes" id="UP001230005">
    <property type="component" value="Unassembled WGS sequence"/>
</dbReference>
<gene>
    <name evidence="2" type="ORF">J2S74_001290</name>
</gene>
<keyword evidence="1" id="KW-0812">Transmembrane</keyword>
<reference evidence="2 3" key="1">
    <citation type="submission" date="2023-07" db="EMBL/GenBank/DDBJ databases">
        <title>Genomic Encyclopedia of Type Strains, Phase IV (KMG-IV): sequencing the most valuable type-strain genomes for metagenomic binning, comparative biology and taxonomic classification.</title>
        <authorList>
            <person name="Goeker M."/>
        </authorList>
    </citation>
    <scope>NUCLEOTIDE SEQUENCE [LARGE SCALE GENOMIC DNA]</scope>
    <source>
        <strain evidence="2 3">DSM 9768</strain>
    </source>
</reference>
<proteinExistence type="predicted"/>
<evidence type="ECO:0000313" key="2">
    <source>
        <dbReference type="EMBL" id="MDQ0253918.1"/>
    </source>
</evidence>
<keyword evidence="1" id="KW-1133">Transmembrane helix</keyword>
<keyword evidence="1" id="KW-0472">Membrane</keyword>
<evidence type="ECO:0000256" key="1">
    <source>
        <dbReference type="SAM" id="Phobius"/>
    </source>
</evidence>
<dbReference type="RefSeq" id="WP_307323148.1">
    <property type="nucleotide sequence ID" value="NZ_JAUSUG010000003.1"/>
</dbReference>
<accession>A0ABT9ZRR6</accession>
<protein>
    <submittedName>
        <fullName evidence="2">Membrane protein</fullName>
    </submittedName>
</protein>
<evidence type="ECO:0000313" key="3">
    <source>
        <dbReference type="Proteomes" id="UP001230005"/>
    </source>
</evidence>
<dbReference type="EMBL" id="JAUSUG010000003">
    <property type="protein sequence ID" value="MDQ0253918.1"/>
    <property type="molecule type" value="Genomic_DNA"/>
</dbReference>